<feature type="binding site" evidence="1">
    <location>
        <position position="240"/>
    </location>
    <ligand>
        <name>isopentenyl diphosphate</name>
        <dbReference type="ChEBI" id="CHEBI:128769"/>
    </ligand>
</feature>
<feature type="binding site" evidence="1">
    <location>
        <position position="239"/>
    </location>
    <ligand>
        <name>isopentenyl diphosphate</name>
        <dbReference type="ChEBI" id="CHEBI:128769"/>
    </ligand>
</feature>
<feature type="binding site" evidence="1">
    <location>
        <position position="238"/>
    </location>
    <ligand>
        <name>(2E)-4-hydroxy-3-methylbut-2-enyl diphosphate</name>
        <dbReference type="ChEBI" id="CHEBI:128753"/>
    </ligand>
</feature>
<name>A0A369NYM3_9ACTN</name>
<feature type="binding site" evidence="1">
    <location>
        <position position="182"/>
    </location>
    <ligand>
        <name>(2E)-4-hydroxy-3-methylbut-2-enyl diphosphate</name>
        <dbReference type="ChEBI" id="CHEBI:128753"/>
    </ligand>
</feature>
<feature type="binding site" evidence="1">
    <location>
        <position position="282"/>
    </location>
    <ligand>
        <name>isopentenyl diphosphate</name>
        <dbReference type="ChEBI" id="CHEBI:128769"/>
    </ligand>
</feature>
<feature type="binding site" evidence="1">
    <location>
        <position position="92"/>
    </location>
    <ligand>
        <name>dimethylallyl diphosphate</name>
        <dbReference type="ChEBI" id="CHEBI:57623"/>
    </ligand>
</feature>
<dbReference type="GO" id="GO:0019288">
    <property type="term" value="P:isopentenyl diphosphate biosynthetic process, methylerythritol 4-phosphate pathway"/>
    <property type="evidence" value="ECO:0007669"/>
    <property type="project" value="UniProtKB-UniRule"/>
</dbReference>
<keyword evidence="1" id="KW-0004">4Fe-4S</keyword>
<comment type="caution">
    <text evidence="2">The sequence shown here is derived from an EMBL/GenBank/DDBJ whole genome shotgun (WGS) entry which is preliminary data.</text>
</comment>
<comment type="cofactor">
    <cofactor evidence="1">
        <name>[4Fe-4S] cluster</name>
        <dbReference type="ChEBI" id="CHEBI:49883"/>
    </cofactor>
    <text evidence="1">Binds 1 [4Fe-4S] cluster per subunit.</text>
</comment>
<dbReference type="GO" id="GO:0046872">
    <property type="term" value="F:metal ion binding"/>
    <property type="evidence" value="ECO:0007669"/>
    <property type="project" value="UniProtKB-KW"/>
</dbReference>
<comment type="catalytic activity">
    <reaction evidence="1">
        <text>isopentenyl diphosphate + 2 oxidized [2Fe-2S]-[ferredoxin] + H2O = (2E)-4-hydroxy-3-methylbut-2-enyl diphosphate + 2 reduced [2Fe-2S]-[ferredoxin] + 2 H(+)</text>
        <dbReference type="Rhea" id="RHEA:24488"/>
        <dbReference type="Rhea" id="RHEA-COMP:10000"/>
        <dbReference type="Rhea" id="RHEA-COMP:10001"/>
        <dbReference type="ChEBI" id="CHEBI:15377"/>
        <dbReference type="ChEBI" id="CHEBI:15378"/>
        <dbReference type="ChEBI" id="CHEBI:33737"/>
        <dbReference type="ChEBI" id="CHEBI:33738"/>
        <dbReference type="ChEBI" id="CHEBI:128753"/>
        <dbReference type="ChEBI" id="CHEBI:128769"/>
        <dbReference type="EC" id="1.17.7.4"/>
    </reaction>
</comment>
<dbReference type="UniPathway" id="UPA00059">
    <property type="reaction ID" value="UER00105"/>
</dbReference>
<protein>
    <recommendedName>
        <fullName evidence="1">4-hydroxy-3-methylbut-2-enyl diphosphate reductase</fullName>
        <shortName evidence="1">HMBPP reductase</shortName>
        <ecNumber evidence="1">1.17.7.4</ecNumber>
    </recommendedName>
</protein>
<feature type="binding site" evidence="1">
    <location>
        <position position="114"/>
    </location>
    <ligand>
        <name>[4Fe-4S] cluster</name>
        <dbReference type="ChEBI" id="CHEBI:49883"/>
    </ligand>
</feature>
<feature type="binding site" evidence="1">
    <location>
        <position position="282"/>
    </location>
    <ligand>
        <name>dimethylallyl diphosphate</name>
        <dbReference type="ChEBI" id="CHEBI:57623"/>
    </ligand>
</feature>
<dbReference type="AlphaFoldDB" id="A0A369NYM3"/>
<dbReference type="GO" id="GO:0050992">
    <property type="term" value="P:dimethylallyl diphosphate biosynthetic process"/>
    <property type="evidence" value="ECO:0007669"/>
    <property type="project" value="UniProtKB-UniRule"/>
</dbReference>
<reference evidence="2 3" key="1">
    <citation type="journal article" date="2018" name="Elife">
        <title>Discovery and characterization of a prevalent human gut bacterial enzyme sufficient for the inactivation of a family of plant toxins.</title>
        <authorList>
            <person name="Koppel N."/>
            <person name="Bisanz J.E."/>
            <person name="Pandelia M.E."/>
            <person name="Turnbaugh P.J."/>
            <person name="Balskus E.P."/>
        </authorList>
    </citation>
    <scope>NUCLEOTIDE SEQUENCE [LARGE SCALE GENOMIC DNA]</scope>
    <source>
        <strain evidence="2 3">OB21 GAM 11</strain>
    </source>
</reference>
<dbReference type="EMBL" id="PPUT01000032">
    <property type="protein sequence ID" value="RDC42160.1"/>
    <property type="molecule type" value="Genomic_DNA"/>
</dbReference>
<comment type="pathway">
    <text evidence="1">Isoprenoid biosynthesis; isopentenyl diphosphate biosynthesis via DXP pathway; isopentenyl diphosphate from 1-deoxy-D-xylulose 5-phosphate: step 6/6.</text>
</comment>
<comment type="similarity">
    <text evidence="1">Belongs to the IspH family.</text>
</comment>
<dbReference type="CDD" id="cd13944">
    <property type="entry name" value="lytB_ispH"/>
    <property type="match status" value="1"/>
</dbReference>
<dbReference type="GO" id="GO:0051539">
    <property type="term" value="F:4 iron, 4 sulfur cluster binding"/>
    <property type="evidence" value="ECO:0007669"/>
    <property type="project" value="UniProtKB-UniRule"/>
</dbReference>
<feature type="binding site" evidence="1">
    <location>
        <position position="142"/>
    </location>
    <ligand>
        <name>dimethylallyl diphosphate</name>
        <dbReference type="ChEBI" id="CHEBI:57623"/>
    </ligand>
</feature>
<feature type="binding site" evidence="1">
    <location>
        <position position="142"/>
    </location>
    <ligand>
        <name>(2E)-4-hydroxy-3-methylbut-2-enyl diphosphate</name>
        <dbReference type="ChEBI" id="CHEBI:128753"/>
    </ligand>
</feature>
<dbReference type="GO" id="GO:0016114">
    <property type="term" value="P:terpenoid biosynthetic process"/>
    <property type="evidence" value="ECO:0007669"/>
    <property type="project" value="UniProtKB-UniRule"/>
</dbReference>
<feature type="binding site" evidence="1">
    <location>
        <position position="40"/>
    </location>
    <ligand>
        <name>isopentenyl diphosphate</name>
        <dbReference type="ChEBI" id="CHEBI:128769"/>
    </ligand>
</feature>
<feature type="binding site" evidence="1">
    <location>
        <position position="239"/>
    </location>
    <ligand>
        <name>dimethylallyl diphosphate</name>
        <dbReference type="ChEBI" id="CHEBI:57623"/>
    </ligand>
</feature>
<keyword evidence="1" id="KW-0560">Oxidoreductase</keyword>
<feature type="binding site" evidence="1">
    <location>
        <position position="282"/>
    </location>
    <ligand>
        <name>(2E)-4-hydroxy-3-methylbut-2-enyl diphosphate</name>
        <dbReference type="ChEBI" id="CHEBI:128753"/>
    </ligand>
</feature>
<feature type="binding site" evidence="1">
    <location>
        <position position="240"/>
    </location>
    <ligand>
        <name>dimethylallyl diphosphate</name>
        <dbReference type="ChEBI" id="CHEBI:57623"/>
    </ligand>
</feature>
<feature type="binding site" evidence="1">
    <location>
        <position position="239"/>
    </location>
    <ligand>
        <name>(2E)-4-hydroxy-3-methylbut-2-enyl diphosphate</name>
        <dbReference type="ChEBI" id="CHEBI:128753"/>
    </ligand>
</feature>
<dbReference type="Pfam" id="PF02401">
    <property type="entry name" value="LYTB"/>
    <property type="match status" value="1"/>
</dbReference>
<dbReference type="PANTHER" id="PTHR30426">
    <property type="entry name" value="4-HYDROXY-3-METHYLBUT-2-ENYL DIPHOSPHATE REDUCTASE"/>
    <property type="match status" value="1"/>
</dbReference>
<feature type="active site" description="Proton donor" evidence="1">
    <location>
        <position position="144"/>
    </location>
</feature>
<dbReference type="RefSeq" id="WP_114539710.1">
    <property type="nucleotide sequence ID" value="NZ_PPUT01000032.1"/>
</dbReference>
<feature type="binding site" evidence="1">
    <location>
        <position position="240"/>
    </location>
    <ligand>
        <name>(2E)-4-hydroxy-3-methylbut-2-enyl diphosphate</name>
        <dbReference type="ChEBI" id="CHEBI:128753"/>
    </ligand>
</feature>
<feature type="binding site" evidence="1">
    <location>
        <position position="92"/>
    </location>
    <ligand>
        <name>(2E)-4-hydroxy-3-methylbut-2-enyl diphosphate</name>
        <dbReference type="ChEBI" id="CHEBI:128753"/>
    </ligand>
</feature>
<feature type="binding site" evidence="1">
    <location>
        <position position="238"/>
    </location>
    <ligand>
        <name>isopentenyl diphosphate</name>
        <dbReference type="ChEBI" id="CHEBI:128769"/>
    </ligand>
</feature>
<dbReference type="InterPro" id="IPR003451">
    <property type="entry name" value="LytB/IspH"/>
</dbReference>
<keyword evidence="1" id="KW-0408">Iron</keyword>
<dbReference type="GO" id="GO:0051745">
    <property type="term" value="F:4-hydroxy-3-methylbut-2-enyl diphosphate reductase activity"/>
    <property type="evidence" value="ECO:0007669"/>
    <property type="project" value="UniProtKB-UniRule"/>
</dbReference>
<comment type="catalytic activity">
    <reaction evidence="1">
        <text>dimethylallyl diphosphate + 2 oxidized [2Fe-2S]-[ferredoxin] + H2O = (2E)-4-hydroxy-3-methylbut-2-enyl diphosphate + 2 reduced [2Fe-2S]-[ferredoxin] + 2 H(+)</text>
        <dbReference type="Rhea" id="RHEA:24825"/>
        <dbReference type="Rhea" id="RHEA-COMP:10000"/>
        <dbReference type="Rhea" id="RHEA-COMP:10001"/>
        <dbReference type="ChEBI" id="CHEBI:15377"/>
        <dbReference type="ChEBI" id="CHEBI:15378"/>
        <dbReference type="ChEBI" id="CHEBI:33737"/>
        <dbReference type="ChEBI" id="CHEBI:33738"/>
        <dbReference type="ChEBI" id="CHEBI:57623"/>
        <dbReference type="ChEBI" id="CHEBI:128753"/>
        <dbReference type="EC" id="1.17.7.4"/>
    </reaction>
</comment>
<evidence type="ECO:0000313" key="3">
    <source>
        <dbReference type="Proteomes" id="UP000253805"/>
    </source>
</evidence>
<organism evidence="2 3">
    <name type="scientific">Adlercreutzia equolifaciens subsp. celatus</name>
    <dbReference type="NCBI Taxonomy" id="394340"/>
    <lineage>
        <taxon>Bacteria</taxon>
        <taxon>Bacillati</taxon>
        <taxon>Actinomycetota</taxon>
        <taxon>Coriobacteriia</taxon>
        <taxon>Eggerthellales</taxon>
        <taxon>Eggerthellaceae</taxon>
        <taxon>Adlercreutzia</taxon>
    </lineage>
</organism>
<dbReference type="HAMAP" id="MF_00191">
    <property type="entry name" value="IspH"/>
    <property type="match status" value="1"/>
</dbReference>
<feature type="binding site" evidence="1">
    <location>
        <position position="40"/>
    </location>
    <ligand>
        <name>dimethylallyl diphosphate</name>
        <dbReference type="ChEBI" id="CHEBI:57623"/>
    </ligand>
</feature>
<evidence type="ECO:0000256" key="1">
    <source>
        <dbReference type="HAMAP-Rule" id="MF_00191"/>
    </source>
</evidence>
<proteinExistence type="inferred from homology"/>
<keyword evidence="1" id="KW-0414">Isoprene biosynthesis</keyword>
<dbReference type="PANTHER" id="PTHR30426:SF0">
    <property type="entry name" value="4-HYDROXY-3-METHYLBUT-2-ENYL DIPHOSPHATE REDUCTASE"/>
    <property type="match status" value="1"/>
</dbReference>
<dbReference type="UniPathway" id="UPA00056">
    <property type="reaction ID" value="UER00097"/>
</dbReference>
<feature type="binding site" evidence="1">
    <location>
        <position position="92"/>
    </location>
    <ligand>
        <name>isopentenyl diphosphate</name>
        <dbReference type="ChEBI" id="CHEBI:128769"/>
    </ligand>
</feature>
<keyword evidence="1" id="KW-0479">Metal-binding</keyword>
<sequence>MEVIRAKRAGACYGVQRALDMADEVIADGSRAYTLGPLIHNPQVVADLAARGAEAVDSVEEIRWERAADADAPAEGAATAAGDAPAVVIRSHGVTPQVLAAVEDRGFTVVDATCPHVSRAQHAAAELAAEGCRVIVVGEAGHPEVEGLRAWAEEAGGKVDVVAAPEEIPEGLYDPVGVVAQTTQRRENLEAVVAALREAGLEPIVKNTICSATRQRQEAAADLASAVDAMVVIGGRNSSNTTRLAEVCALTCPRTFHIESTDELDPEAFADCRRVGVTAGASTPENQIAAVEAFLRAL</sequence>
<feature type="binding site" evidence="1">
    <location>
        <position position="142"/>
    </location>
    <ligand>
        <name>isopentenyl diphosphate</name>
        <dbReference type="ChEBI" id="CHEBI:128769"/>
    </ligand>
</feature>
<gene>
    <name evidence="1 2" type="primary">ispH</name>
    <name evidence="2" type="ORF">C1850_10200</name>
</gene>
<feature type="binding site" evidence="1">
    <location>
        <position position="40"/>
    </location>
    <ligand>
        <name>(2E)-4-hydroxy-3-methylbut-2-enyl diphosphate</name>
        <dbReference type="ChEBI" id="CHEBI:128753"/>
    </ligand>
</feature>
<accession>A0A369NYM3</accession>
<comment type="function">
    <text evidence="1">Catalyzes the conversion of 1-hydroxy-2-methyl-2-(E)-butenyl 4-diphosphate (HMBPP) into a mixture of isopentenyl diphosphate (IPP) and dimethylallyl diphosphate (DMAPP). Acts in the terminal step of the DOXP/MEP pathway for isoprenoid precursor biosynthesis.</text>
</comment>
<dbReference type="NCBIfam" id="TIGR00216">
    <property type="entry name" value="ispH_lytB"/>
    <property type="match status" value="1"/>
</dbReference>
<keyword evidence="1" id="KW-0411">Iron-sulfur</keyword>
<feature type="binding site" evidence="1">
    <location>
        <position position="210"/>
    </location>
    <ligand>
        <name>[4Fe-4S] cluster</name>
        <dbReference type="ChEBI" id="CHEBI:49883"/>
    </ligand>
</feature>
<feature type="binding site" evidence="1">
    <location>
        <position position="238"/>
    </location>
    <ligand>
        <name>dimethylallyl diphosphate</name>
        <dbReference type="ChEBI" id="CHEBI:57623"/>
    </ligand>
</feature>
<dbReference type="EC" id="1.17.7.4" evidence="1"/>
<dbReference type="Gene3D" id="3.40.50.11270">
    <property type="match status" value="1"/>
</dbReference>
<evidence type="ECO:0000313" key="2">
    <source>
        <dbReference type="EMBL" id="RDC42160.1"/>
    </source>
</evidence>
<feature type="binding site" evidence="1">
    <location>
        <position position="12"/>
    </location>
    <ligand>
        <name>[4Fe-4S] cluster</name>
        <dbReference type="ChEBI" id="CHEBI:49883"/>
    </ligand>
</feature>
<comment type="pathway">
    <text evidence="1">Isoprenoid biosynthesis; dimethylallyl diphosphate biosynthesis; dimethylallyl diphosphate from (2E)-4-hydroxy-3-methylbutenyl diphosphate: step 1/1.</text>
</comment>
<dbReference type="Gene3D" id="3.40.1010.20">
    <property type="entry name" value="4-hydroxy-3-methylbut-2-enyl diphosphate reductase, catalytic domain"/>
    <property type="match status" value="2"/>
</dbReference>
<dbReference type="Proteomes" id="UP000253805">
    <property type="component" value="Unassembled WGS sequence"/>
</dbReference>